<sequence>MKVAMFFPEILAFLLVIAPILLLYVFLKPIITKNLQSKGLENLLSDTDLVPGTKEGDNPNVDVPKRSSSRLIMLMSGITAIIIAACLVSYYIYMDVYSVKSVSGLNLNELANIILALGIGIIPYAVNKIKGKQ</sequence>
<keyword evidence="1" id="KW-0472">Membrane</keyword>
<feature type="transmembrane region" description="Helical" evidence="1">
    <location>
        <begin position="6"/>
        <end position="27"/>
    </location>
</feature>
<accession>A0A9X3F232</accession>
<name>A0A9X3F232_9BACT</name>
<dbReference type="RefSeq" id="WP_343331472.1">
    <property type="nucleotide sequence ID" value="NZ_JAPOHD010000005.1"/>
</dbReference>
<feature type="transmembrane region" description="Helical" evidence="1">
    <location>
        <begin position="71"/>
        <end position="93"/>
    </location>
</feature>
<keyword evidence="1" id="KW-1133">Transmembrane helix</keyword>
<gene>
    <name evidence="2" type="ORF">OU798_02200</name>
</gene>
<protein>
    <submittedName>
        <fullName evidence="2">Uncharacterized protein</fullName>
    </submittedName>
</protein>
<keyword evidence="3" id="KW-1185">Reference proteome</keyword>
<dbReference type="AlphaFoldDB" id="A0A9X3F232"/>
<feature type="transmembrane region" description="Helical" evidence="1">
    <location>
        <begin position="105"/>
        <end position="126"/>
    </location>
</feature>
<reference evidence="2" key="1">
    <citation type="submission" date="2022-11" db="EMBL/GenBank/DDBJ databases">
        <title>Marilongibacter aestuarii gen. nov., sp. nov., isolated from tidal flat sediment.</title>
        <authorList>
            <person name="Jiayan W."/>
        </authorList>
    </citation>
    <scope>NUCLEOTIDE SEQUENCE</scope>
    <source>
        <strain evidence="2">Z1-6</strain>
    </source>
</reference>
<comment type="caution">
    <text evidence="2">The sequence shown here is derived from an EMBL/GenBank/DDBJ whole genome shotgun (WGS) entry which is preliminary data.</text>
</comment>
<proteinExistence type="predicted"/>
<dbReference type="Proteomes" id="UP001145087">
    <property type="component" value="Unassembled WGS sequence"/>
</dbReference>
<dbReference type="EMBL" id="JAPOHD010000005">
    <property type="protein sequence ID" value="MCY1719136.1"/>
    <property type="molecule type" value="Genomic_DNA"/>
</dbReference>
<evidence type="ECO:0000256" key="1">
    <source>
        <dbReference type="SAM" id="Phobius"/>
    </source>
</evidence>
<evidence type="ECO:0000313" key="2">
    <source>
        <dbReference type="EMBL" id="MCY1719136.1"/>
    </source>
</evidence>
<organism evidence="2 3">
    <name type="scientific">Draconibacterium aestuarii</name>
    <dbReference type="NCBI Taxonomy" id="2998507"/>
    <lineage>
        <taxon>Bacteria</taxon>
        <taxon>Pseudomonadati</taxon>
        <taxon>Bacteroidota</taxon>
        <taxon>Bacteroidia</taxon>
        <taxon>Marinilabiliales</taxon>
        <taxon>Prolixibacteraceae</taxon>
        <taxon>Draconibacterium</taxon>
    </lineage>
</organism>
<keyword evidence="1" id="KW-0812">Transmembrane</keyword>
<evidence type="ECO:0000313" key="3">
    <source>
        <dbReference type="Proteomes" id="UP001145087"/>
    </source>
</evidence>